<evidence type="ECO:0000313" key="1">
    <source>
        <dbReference type="EMBL" id="KAF7367530.1"/>
    </source>
</evidence>
<reference evidence="1" key="1">
    <citation type="submission" date="2020-05" db="EMBL/GenBank/DDBJ databases">
        <title>Mycena genomes resolve the evolution of fungal bioluminescence.</title>
        <authorList>
            <person name="Tsai I.J."/>
        </authorList>
    </citation>
    <scope>NUCLEOTIDE SEQUENCE</scope>
    <source>
        <strain evidence="1">160909Yilan</strain>
    </source>
</reference>
<dbReference type="EMBL" id="JACAZH010000005">
    <property type="protein sequence ID" value="KAF7367530.1"/>
    <property type="molecule type" value="Genomic_DNA"/>
</dbReference>
<name>A0A8H6YUT7_9AGAR</name>
<organism evidence="1 2">
    <name type="scientific">Mycena sanguinolenta</name>
    <dbReference type="NCBI Taxonomy" id="230812"/>
    <lineage>
        <taxon>Eukaryota</taxon>
        <taxon>Fungi</taxon>
        <taxon>Dikarya</taxon>
        <taxon>Basidiomycota</taxon>
        <taxon>Agaricomycotina</taxon>
        <taxon>Agaricomycetes</taxon>
        <taxon>Agaricomycetidae</taxon>
        <taxon>Agaricales</taxon>
        <taxon>Marasmiineae</taxon>
        <taxon>Mycenaceae</taxon>
        <taxon>Mycena</taxon>
    </lineage>
</organism>
<keyword evidence="2" id="KW-1185">Reference proteome</keyword>
<dbReference type="Proteomes" id="UP000623467">
    <property type="component" value="Unassembled WGS sequence"/>
</dbReference>
<dbReference type="AlphaFoldDB" id="A0A8H6YUT7"/>
<comment type="caution">
    <text evidence="1">The sequence shown here is derived from an EMBL/GenBank/DDBJ whole genome shotgun (WGS) entry which is preliminary data.</text>
</comment>
<dbReference type="OrthoDB" id="2944785at2759"/>
<proteinExistence type="predicted"/>
<protein>
    <submittedName>
        <fullName evidence="1">Uncharacterized protein</fullName>
    </submittedName>
</protein>
<gene>
    <name evidence="1" type="ORF">MSAN_00816000</name>
</gene>
<evidence type="ECO:0000313" key="2">
    <source>
        <dbReference type="Proteomes" id="UP000623467"/>
    </source>
</evidence>
<accession>A0A8H6YUT7</accession>
<sequence length="609" mass="71490">MHVTGRHTFNSVDAHNKIVLVKGCVLSESFHSLPSLTRKYCHCAMRDNGLVRPLTRNLHRRPWRFWDMHIPETAWNYQRRPQFKPSVPNIYSERIRQHRSSKLYTPIPDSRLPAPWSCNWRAWGLRPYWFYPATPFPNEIESALKRRFKIFVYKVLIFRSGRVDNSSFVFVGTKNSKDDSGWAYYLYDVPTERLYCFAPTGEAEGTAEGFAENADWSKMTLLGSLIDLEPLPATGITAPNSRLPLHLHDLHRSEANNRLTQTSWQPEPRVTRAPFLERRKTVEAATHQWFAIPETHLPSPWSCDWSRWHGWMLGPLPLPEKLRRRYGIAAALSPVMFRYGPEAATLFEACGTFYLAEKLRYRLENNADHWLYEFSGSYRSVEDFMENADWNEMKKMKRGKSFGDPIAPSPKLEPIPLTHSGEGLRRASDVPYSKCNLLAMTRPEGTWSFRPRASWIKEPWSSRDLPRPLPTIPDEHLPSPFSCAWLAFRPAWYWYPDLESPRYQPSYQEQLAYRWGVPDLEPIMFMADHTGCLNTLEAPTVLRAGESYYLWLFEDDPTDPWLRKFEGTFKSVEDFMENADWNRLSARIEEKAHWFERWEQEEKLRTRNK</sequence>